<sequence>MPDPPSNSPIDLRAHIRYDKYHRISAEKSYKNYEKLCETMGNEAISIEEYESLYNQYIEEDERELPDIRGCILSDVINGKTAEKSLDDLCDAFKYQKIDKEDHDYWYNRFDSGHRFTRVTFSDFPEDVLAEIVEKCDIISYLNLRNVSYGLRAIADQLPPPCTHIEFDITVFGCPDVFVDGTLIVDSELDVLTKKNSSLQMEAIEIGVLEPLLRNPKLRLKDFEFYSKSGSWLEGAFLYTDAVIKLLNSLDHKFHVKNCAIGVKKPKNLMDILRCFKPGTLERMEIIDGFTLLHIYEIAKLDQWKQAKHLELRLYGDGMPPMEHFLHFSTIEMRSGSISLTDIVNLCDSVSKWTNFEHIQIENYTRLDKEEIKRVLNLQPTASPEVYTIPNSNLFFQFLLNRFGMGSFKIYRN</sequence>
<dbReference type="RefSeq" id="XP_053582908.1">
    <property type="nucleotide sequence ID" value="XM_053733995.1"/>
</dbReference>
<dbReference type="PANTHER" id="PTHR23015">
    <property type="entry name" value="UNCHARACTERIZED C.ELEGANS PROTEIN"/>
    <property type="match status" value="1"/>
</dbReference>
<feature type="domain" description="F-box" evidence="1">
    <location>
        <begin position="124"/>
        <end position="164"/>
    </location>
</feature>
<dbReference type="EMBL" id="WUAV01000005">
    <property type="protein sequence ID" value="KAF1754507.1"/>
    <property type="molecule type" value="Genomic_DNA"/>
</dbReference>
<dbReference type="InterPro" id="IPR002900">
    <property type="entry name" value="DUF38/FTH_CAE_spp"/>
</dbReference>
<dbReference type="Pfam" id="PF00646">
    <property type="entry name" value="F-box"/>
    <property type="match status" value="1"/>
</dbReference>
<proteinExistence type="predicted"/>
<accession>A0A6A5GH02</accession>
<dbReference type="CTD" id="9814489"/>
<comment type="caution">
    <text evidence="2">The sequence shown here is derived from an EMBL/GenBank/DDBJ whole genome shotgun (WGS) entry which is preliminary data.</text>
</comment>
<evidence type="ECO:0000259" key="1">
    <source>
        <dbReference type="SMART" id="SM00256"/>
    </source>
</evidence>
<reference evidence="2 3" key="1">
    <citation type="submission" date="2019-12" db="EMBL/GenBank/DDBJ databases">
        <title>Chromosome-level assembly of the Caenorhabditis remanei genome.</title>
        <authorList>
            <person name="Teterina A.A."/>
            <person name="Willis J.H."/>
            <person name="Phillips P.C."/>
        </authorList>
    </citation>
    <scope>NUCLEOTIDE SEQUENCE [LARGE SCALE GENOMIC DNA]</scope>
    <source>
        <strain evidence="2 3">PX506</strain>
        <tissue evidence="2">Whole organism</tissue>
    </source>
</reference>
<dbReference type="PANTHER" id="PTHR23015:SF4">
    <property type="entry name" value="DUF38 DOMAIN-CONTAINING PROTEIN-RELATED"/>
    <property type="match status" value="1"/>
</dbReference>
<dbReference type="SMART" id="SM00256">
    <property type="entry name" value="FBOX"/>
    <property type="match status" value="1"/>
</dbReference>
<dbReference type="InterPro" id="IPR040161">
    <property type="entry name" value="FB224"/>
</dbReference>
<evidence type="ECO:0000313" key="2">
    <source>
        <dbReference type="EMBL" id="KAF1754507.1"/>
    </source>
</evidence>
<organism evidence="2 3">
    <name type="scientific">Caenorhabditis remanei</name>
    <name type="common">Caenorhabditis vulgaris</name>
    <dbReference type="NCBI Taxonomy" id="31234"/>
    <lineage>
        <taxon>Eukaryota</taxon>
        <taxon>Metazoa</taxon>
        <taxon>Ecdysozoa</taxon>
        <taxon>Nematoda</taxon>
        <taxon>Chromadorea</taxon>
        <taxon>Rhabditida</taxon>
        <taxon>Rhabditina</taxon>
        <taxon>Rhabditomorpha</taxon>
        <taxon>Rhabditoidea</taxon>
        <taxon>Rhabditidae</taxon>
        <taxon>Peloderinae</taxon>
        <taxon>Caenorhabditis</taxon>
    </lineage>
</organism>
<dbReference type="KEGG" id="crq:GCK72_021070"/>
<dbReference type="InterPro" id="IPR001810">
    <property type="entry name" value="F-box_dom"/>
</dbReference>
<gene>
    <name evidence="2" type="ORF">GCK72_021070</name>
</gene>
<evidence type="ECO:0000313" key="3">
    <source>
        <dbReference type="Proteomes" id="UP000483820"/>
    </source>
</evidence>
<protein>
    <recommendedName>
        <fullName evidence="1">F-box domain-containing protein</fullName>
    </recommendedName>
</protein>
<dbReference type="CDD" id="cd22150">
    <property type="entry name" value="F-box_CeFBXA-like"/>
    <property type="match status" value="1"/>
</dbReference>
<dbReference type="Proteomes" id="UP000483820">
    <property type="component" value="Chromosome V"/>
</dbReference>
<dbReference type="Pfam" id="PF17906">
    <property type="entry name" value="HTH_48"/>
    <property type="match status" value="1"/>
</dbReference>
<dbReference type="Pfam" id="PF01827">
    <property type="entry name" value="FTH"/>
    <property type="match status" value="1"/>
</dbReference>
<dbReference type="GO" id="GO:0045087">
    <property type="term" value="P:innate immune response"/>
    <property type="evidence" value="ECO:0007669"/>
    <property type="project" value="TreeGrafter"/>
</dbReference>
<name>A0A6A5GH02_CAERE</name>
<dbReference type="AlphaFoldDB" id="A0A6A5GH02"/>
<dbReference type="GeneID" id="9814489"/>
<dbReference type="InterPro" id="IPR041426">
    <property type="entry name" value="Mos1_HTH"/>
</dbReference>